<dbReference type="CDD" id="cd00038">
    <property type="entry name" value="CAP_ED"/>
    <property type="match status" value="1"/>
</dbReference>
<keyword evidence="2" id="KW-0238">DNA-binding</keyword>
<sequence length="231" mass="26800">MPVDQQTLRLAVPFFEDISPEVLERIVPFMYERTFKKNSIIFIEGDEGEEIYFIRSGSVNIYSFDGSKKVILAVLQKGEYFGEMAAIRPGLVRSATAETASPTKLFTLRRRDFEKLIEQHPQLAFQLLEYSMERLRQANQQIYDLTFLNVKTRIMKRLIRLSQEYGVTEAAGIRIDAKLTHQQIAEMVGAARETVTKVLQELQEEGNILIRNKWITLPDRERLKSLLQEEI</sequence>
<evidence type="ECO:0000256" key="1">
    <source>
        <dbReference type="ARBA" id="ARBA00023015"/>
    </source>
</evidence>
<gene>
    <name evidence="7" type="ORF">JFN88_14035</name>
</gene>
<reference evidence="7" key="1">
    <citation type="submission" date="2020-12" db="EMBL/GenBank/DDBJ databases">
        <authorList>
            <person name="Huq M.A."/>
        </authorList>
    </citation>
    <scope>NUCLEOTIDE SEQUENCE</scope>
    <source>
        <strain evidence="7">MAHUQ-46</strain>
    </source>
</reference>
<dbReference type="InterPro" id="IPR018490">
    <property type="entry name" value="cNMP-bd_dom_sf"/>
</dbReference>
<evidence type="ECO:0000259" key="6">
    <source>
        <dbReference type="PROSITE" id="PS51063"/>
    </source>
</evidence>
<dbReference type="InterPro" id="IPR036388">
    <property type="entry name" value="WH-like_DNA-bd_sf"/>
</dbReference>
<dbReference type="InterPro" id="IPR000595">
    <property type="entry name" value="cNMP-bd_dom"/>
</dbReference>
<keyword evidence="8" id="KW-1185">Reference proteome</keyword>
<accession>A0A934MPS3</accession>
<protein>
    <submittedName>
        <fullName evidence="7">Crp/Fnr family transcriptional regulator</fullName>
    </submittedName>
</protein>
<dbReference type="GO" id="GO:0005829">
    <property type="term" value="C:cytosol"/>
    <property type="evidence" value="ECO:0007669"/>
    <property type="project" value="TreeGrafter"/>
</dbReference>
<dbReference type="PROSITE" id="PS51063">
    <property type="entry name" value="HTH_CRP_2"/>
    <property type="match status" value="1"/>
</dbReference>
<keyword evidence="4" id="KW-0804">Transcription</keyword>
<proteinExistence type="predicted"/>
<dbReference type="Gene3D" id="1.10.10.10">
    <property type="entry name" value="Winged helix-like DNA-binding domain superfamily/Winged helix DNA-binding domain"/>
    <property type="match status" value="1"/>
</dbReference>
<dbReference type="InterPro" id="IPR050397">
    <property type="entry name" value="Env_Response_Regulators"/>
</dbReference>
<dbReference type="AlphaFoldDB" id="A0A934MPS3"/>
<dbReference type="EMBL" id="JAELUP010000072">
    <property type="protein sequence ID" value="MBJ6362381.1"/>
    <property type="molecule type" value="Genomic_DNA"/>
</dbReference>
<evidence type="ECO:0000313" key="7">
    <source>
        <dbReference type="EMBL" id="MBJ6362381.1"/>
    </source>
</evidence>
<name>A0A934MPS3_9BACL</name>
<dbReference type="PROSITE" id="PS50042">
    <property type="entry name" value="CNMP_BINDING_3"/>
    <property type="match status" value="1"/>
</dbReference>
<dbReference type="Proteomes" id="UP000640274">
    <property type="component" value="Unassembled WGS sequence"/>
</dbReference>
<dbReference type="Pfam" id="PF00027">
    <property type="entry name" value="cNMP_binding"/>
    <property type="match status" value="1"/>
</dbReference>
<dbReference type="SUPFAM" id="SSF46785">
    <property type="entry name" value="Winged helix' DNA-binding domain"/>
    <property type="match status" value="1"/>
</dbReference>
<dbReference type="Gene3D" id="2.60.120.10">
    <property type="entry name" value="Jelly Rolls"/>
    <property type="match status" value="1"/>
</dbReference>
<dbReference type="SMART" id="SM00419">
    <property type="entry name" value="HTH_CRP"/>
    <property type="match status" value="1"/>
</dbReference>
<evidence type="ECO:0000256" key="3">
    <source>
        <dbReference type="ARBA" id="ARBA00023159"/>
    </source>
</evidence>
<evidence type="ECO:0000256" key="2">
    <source>
        <dbReference type="ARBA" id="ARBA00023125"/>
    </source>
</evidence>
<dbReference type="GO" id="GO:0003700">
    <property type="term" value="F:DNA-binding transcription factor activity"/>
    <property type="evidence" value="ECO:0007669"/>
    <property type="project" value="TreeGrafter"/>
</dbReference>
<feature type="domain" description="Cyclic nucleotide-binding" evidence="5">
    <location>
        <begin position="14"/>
        <end position="134"/>
    </location>
</feature>
<evidence type="ECO:0000313" key="8">
    <source>
        <dbReference type="Proteomes" id="UP000640274"/>
    </source>
</evidence>
<keyword evidence="3" id="KW-0010">Activator</keyword>
<dbReference type="PANTHER" id="PTHR24567:SF74">
    <property type="entry name" value="HTH-TYPE TRANSCRIPTIONAL REGULATOR ARCR"/>
    <property type="match status" value="1"/>
</dbReference>
<dbReference type="InterPro" id="IPR014710">
    <property type="entry name" value="RmlC-like_jellyroll"/>
</dbReference>
<evidence type="ECO:0000256" key="4">
    <source>
        <dbReference type="ARBA" id="ARBA00023163"/>
    </source>
</evidence>
<dbReference type="PANTHER" id="PTHR24567">
    <property type="entry name" value="CRP FAMILY TRANSCRIPTIONAL REGULATORY PROTEIN"/>
    <property type="match status" value="1"/>
</dbReference>
<dbReference type="GO" id="GO:0003677">
    <property type="term" value="F:DNA binding"/>
    <property type="evidence" value="ECO:0007669"/>
    <property type="project" value="UniProtKB-KW"/>
</dbReference>
<dbReference type="SUPFAM" id="SSF51206">
    <property type="entry name" value="cAMP-binding domain-like"/>
    <property type="match status" value="1"/>
</dbReference>
<dbReference type="InterPro" id="IPR012318">
    <property type="entry name" value="HTH_CRP"/>
</dbReference>
<organism evidence="7 8">
    <name type="scientific">Paenibacillus roseus</name>
    <dbReference type="NCBI Taxonomy" id="2798579"/>
    <lineage>
        <taxon>Bacteria</taxon>
        <taxon>Bacillati</taxon>
        <taxon>Bacillota</taxon>
        <taxon>Bacilli</taxon>
        <taxon>Bacillales</taxon>
        <taxon>Paenibacillaceae</taxon>
        <taxon>Paenibacillus</taxon>
    </lineage>
</organism>
<dbReference type="Pfam" id="PF13545">
    <property type="entry name" value="HTH_Crp_2"/>
    <property type="match status" value="1"/>
</dbReference>
<evidence type="ECO:0000259" key="5">
    <source>
        <dbReference type="PROSITE" id="PS50042"/>
    </source>
</evidence>
<comment type="caution">
    <text evidence="7">The sequence shown here is derived from an EMBL/GenBank/DDBJ whole genome shotgun (WGS) entry which is preliminary data.</text>
</comment>
<feature type="domain" description="HTH crp-type" evidence="6">
    <location>
        <begin position="148"/>
        <end position="221"/>
    </location>
</feature>
<dbReference type="InterPro" id="IPR036390">
    <property type="entry name" value="WH_DNA-bd_sf"/>
</dbReference>
<dbReference type="RefSeq" id="WP_199019928.1">
    <property type="nucleotide sequence ID" value="NZ_JAELUP010000072.1"/>
</dbReference>
<keyword evidence="1" id="KW-0805">Transcription regulation</keyword>
<dbReference type="SMART" id="SM00100">
    <property type="entry name" value="cNMP"/>
    <property type="match status" value="1"/>
</dbReference>
<dbReference type="FunFam" id="1.10.10.10:FF:000019">
    <property type="entry name" value="Crp/Fnr family transcriptional regulator"/>
    <property type="match status" value="1"/>
</dbReference>
<dbReference type="PRINTS" id="PR00034">
    <property type="entry name" value="HTHCRP"/>
</dbReference>